<dbReference type="Proteomes" id="UP000011087">
    <property type="component" value="Unassembled WGS sequence"/>
</dbReference>
<dbReference type="GO" id="GO:0051123">
    <property type="term" value="P:RNA polymerase II preinitiation complex assembly"/>
    <property type="evidence" value="ECO:0007669"/>
    <property type="project" value="TreeGrafter"/>
</dbReference>
<dbReference type="CDD" id="cd07979">
    <property type="entry name" value="HFD_TAF9"/>
    <property type="match status" value="1"/>
</dbReference>
<organism evidence="6">
    <name type="scientific">Guillardia theta (strain CCMP2712)</name>
    <name type="common">Cryptophyte</name>
    <dbReference type="NCBI Taxonomy" id="905079"/>
    <lineage>
        <taxon>Eukaryota</taxon>
        <taxon>Cryptophyceae</taxon>
        <taxon>Pyrenomonadales</taxon>
        <taxon>Geminigeraceae</taxon>
        <taxon>Guillardia</taxon>
    </lineage>
</organism>
<dbReference type="OMA" id="PHDAQVM"/>
<proteinExistence type="inferred from homology"/>
<protein>
    <recommendedName>
        <fullName evidence="9">Transcription initiation factor TFIID subunit 9</fullName>
    </recommendedName>
</protein>
<dbReference type="AlphaFoldDB" id="L1JLH9"/>
<dbReference type="Pfam" id="PF02291">
    <property type="entry name" value="TFIID-31kDa"/>
    <property type="match status" value="1"/>
</dbReference>
<evidence type="ECO:0000313" key="6">
    <source>
        <dbReference type="EMBL" id="EKX49019.1"/>
    </source>
</evidence>
<dbReference type="InterPro" id="IPR003162">
    <property type="entry name" value="TFIID-31"/>
</dbReference>
<dbReference type="PANTHER" id="PTHR48068:SF4">
    <property type="entry name" value="TATA-BOX BINDING PROTEIN ASSOCIATED FACTOR 9"/>
    <property type="match status" value="1"/>
</dbReference>
<reference evidence="7" key="3">
    <citation type="submission" date="2016-03" db="UniProtKB">
        <authorList>
            <consortium name="EnsemblProtists"/>
        </authorList>
    </citation>
    <scope>IDENTIFICATION</scope>
</reference>
<evidence type="ECO:0000256" key="4">
    <source>
        <dbReference type="ARBA" id="ARBA00023163"/>
    </source>
</evidence>
<dbReference type="HOGENOM" id="CLU_068315_3_1_1"/>
<dbReference type="SUPFAM" id="SSF47113">
    <property type="entry name" value="Histone-fold"/>
    <property type="match status" value="1"/>
</dbReference>
<dbReference type="GO" id="GO:0000124">
    <property type="term" value="C:SAGA complex"/>
    <property type="evidence" value="ECO:0007669"/>
    <property type="project" value="TreeGrafter"/>
</dbReference>
<dbReference type="EnsemblProtists" id="EKX49019">
    <property type="protein sequence ID" value="EKX49019"/>
    <property type="gene ID" value="GUITHDRAFT_162218"/>
</dbReference>
<dbReference type="KEGG" id="gtt:GUITHDRAFT_162218"/>
<evidence type="ECO:0000256" key="1">
    <source>
        <dbReference type="ARBA" id="ARBA00004123"/>
    </source>
</evidence>
<evidence type="ECO:0000256" key="5">
    <source>
        <dbReference type="ARBA" id="ARBA00023242"/>
    </source>
</evidence>
<reference evidence="8" key="2">
    <citation type="submission" date="2012-11" db="EMBL/GenBank/DDBJ databases">
        <authorList>
            <person name="Kuo A."/>
            <person name="Curtis B.A."/>
            <person name="Tanifuji G."/>
            <person name="Burki F."/>
            <person name="Gruber A."/>
            <person name="Irimia M."/>
            <person name="Maruyama S."/>
            <person name="Arias M.C."/>
            <person name="Ball S.G."/>
            <person name="Gile G.H."/>
            <person name="Hirakawa Y."/>
            <person name="Hopkins J.F."/>
            <person name="Rensing S.A."/>
            <person name="Schmutz J."/>
            <person name="Symeonidi A."/>
            <person name="Elias M."/>
            <person name="Eveleigh R.J."/>
            <person name="Herman E.K."/>
            <person name="Klute M.J."/>
            <person name="Nakayama T."/>
            <person name="Obornik M."/>
            <person name="Reyes-Prieto A."/>
            <person name="Armbrust E.V."/>
            <person name="Aves S.J."/>
            <person name="Beiko R.G."/>
            <person name="Coutinho P."/>
            <person name="Dacks J.B."/>
            <person name="Durnford D.G."/>
            <person name="Fast N.M."/>
            <person name="Green B.R."/>
            <person name="Grisdale C."/>
            <person name="Hempe F."/>
            <person name="Henrissat B."/>
            <person name="Hoppner M.P."/>
            <person name="Ishida K.-I."/>
            <person name="Kim E."/>
            <person name="Koreny L."/>
            <person name="Kroth P.G."/>
            <person name="Liu Y."/>
            <person name="Malik S.-B."/>
            <person name="Maier U.G."/>
            <person name="McRose D."/>
            <person name="Mock T."/>
            <person name="Neilson J.A."/>
            <person name="Onodera N.T."/>
            <person name="Poole A.M."/>
            <person name="Pritham E.J."/>
            <person name="Richards T.A."/>
            <person name="Rocap G."/>
            <person name="Roy S.W."/>
            <person name="Sarai C."/>
            <person name="Schaack S."/>
            <person name="Shirato S."/>
            <person name="Slamovits C.H."/>
            <person name="Spencer D.F."/>
            <person name="Suzuki S."/>
            <person name="Worden A.Z."/>
            <person name="Zauner S."/>
            <person name="Barry K."/>
            <person name="Bell C."/>
            <person name="Bharti A.K."/>
            <person name="Crow J.A."/>
            <person name="Grimwood J."/>
            <person name="Kramer R."/>
            <person name="Lindquist E."/>
            <person name="Lucas S."/>
            <person name="Salamov A."/>
            <person name="McFadden G.I."/>
            <person name="Lane C.E."/>
            <person name="Keeling P.J."/>
            <person name="Gray M.W."/>
            <person name="Grigoriev I.V."/>
            <person name="Archibald J.M."/>
        </authorList>
    </citation>
    <scope>NUCLEOTIDE SEQUENCE</scope>
    <source>
        <strain evidence="8">CCMP2712</strain>
    </source>
</reference>
<evidence type="ECO:0000256" key="2">
    <source>
        <dbReference type="ARBA" id="ARBA00007646"/>
    </source>
</evidence>
<name>L1JLH9_GUITC</name>
<keyword evidence="5" id="KW-0539">Nucleus</keyword>
<keyword evidence="3" id="KW-0805">Transcription regulation</keyword>
<keyword evidence="4" id="KW-0804">Transcription</keyword>
<comment type="subcellular location">
    <subcellularLocation>
        <location evidence="1">Nucleus</location>
    </subcellularLocation>
</comment>
<dbReference type="STRING" id="905079.L1JLH9"/>
<dbReference type="InterPro" id="IPR009072">
    <property type="entry name" value="Histone-fold"/>
</dbReference>
<dbReference type="eggNOG" id="KOG3334">
    <property type="taxonomic scope" value="Eukaryota"/>
</dbReference>
<evidence type="ECO:0008006" key="9">
    <source>
        <dbReference type="Google" id="ProtNLM"/>
    </source>
</evidence>
<dbReference type="GO" id="GO:0003713">
    <property type="term" value="F:transcription coactivator activity"/>
    <property type="evidence" value="ECO:0007669"/>
    <property type="project" value="TreeGrafter"/>
</dbReference>
<dbReference type="RefSeq" id="XP_005835999.1">
    <property type="nucleotide sequence ID" value="XM_005835942.1"/>
</dbReference>
<sequence length="138" mass="15265">MATNAGSADASTIETPARIEMIKQLLTSMGVDDHDPKVTQMLLEFAYKYMTDVLKDATVYQEHAQKTDLDLDDVRLAIQTKLNGQFSQPPPREFMIDIAKAKNAIPLPIIRPGVHLPPAEYCNITPNSQVVVKTENGV</sequence>
<dbReference type="GO" id="GO:0016251">
    <property type="term" value="F:RNA polymerase II general transcription initiation factor activity"/>
    <property type="evidence" value="ECO:0007669"/>
    <property type="project" value="TreeGrafter"/>
</dbReference>
<dbReference type="OrthoDB" id="341924at2759"/>
<reference evidence="6 8" key="1">
    <citation type="journal article" date="2012" name="Nature">
        <title>Algal genomes reveal evolutionary mosaicism and the fate of nucleomorphs.</title>
        <authorList>
            <consortium name="DOE Joint Genome Institute"/>
            <person name="Curtis B.A."/>
            <person name="Tanifuji G."/>
            <person name="Burki F."/>
            <person name="Gruber A."/>
            <person name="Irimia M."/>
            <person name="Maruyama S."/>
            <person name="Arias M.C."/>
            <person name="Ball S.G."/>
            <person name="Gile G.H."/>
            <person name="Hirakawa Y."/>
            <person name="Hopkins J.F."/>
            <person name="Kuo A."/>
            <person name="Rensing S.A."/>
            <person name="Schmutz J."/>
            <person name="Symeonidi A."/>
            <person name="Elias M."/>
            <person name="Eveleigh R.J."/>
            <person name="Herman E.K."/>
            <person name="Klute M.J."/>
            <person name="Nakayama T."/>
            <person name="Obornik M."/>
            <person name="Reyes-Prieto A."/>
            <person name="Armbrust E.V."/>
            <person name="Aves S.J."/>
            <person name="Beiko R.G."/>
            <person name="Coutinho P."/>
            <person name="Dacks J.B."/>
            <person name="Durnford D.G."/>
            <person name="Fast N.M."/>
            <person name="Green B.R."/>
            <person name="Grisdale C.J."/>
            <person name="Hempel F."/>
            <person name="Henrissat B."/>
            <person name="Hoppner M.P."/>
            <person name="Ishida K."/>
            <person name="Kim E."/>
            <person name="Koreny L."/>
            <person name="Kroth P.G."/>
            <person name="Liu Y."/>
            <person name="Malik S.B."/>
            <person name="Maier U.G."/>
            <person name="McRose D."/>
            <person name="Mock T."/>
            <person name="Neilson J.A."/>
            <person name="Onodera N.T."/>
            <person name="Poole A.M."/>
            <person name="Pritham E.J."/>
            <person name="Richards T.A."/>
            <person name="Rocap G."/>
            <person name="Roy S.W."/>
            <person name="Sarai C."/>
            <person name="Schaack S."/>
            <person name="Shirato S."/>
            <person name="Slamovits C.H."/>
            <person name="Spencer D.F."/>
            <person name="Suzuki S."/>
            <person name="Worden A.Z."/>
            <person name="Zauner S."/>
            <person name="Barry K."/>
            <person name="Bell C."/>
            <person name="Bharti A.K."/>
            <person name="Crow J.A."/>
            <person name="Grimwood J."/>
            <person name="Kramer R."/>
            <person name="Lindquist E."/>
            <person name="Lucas S."/>
            <person name="Salamov A."/>
            <person name="McFadden G.I."/>
            <person name="Lane C.E."/>
            <person name="Keeling P.J."/>
            <person name="Gray M.W."/>
            <person name="Grigoriev I.V."/>
            <person name="Archibald J.M."/>
        </authorList>
    </citation>
    <scope>NUCLEOTIDE SEQUENCE</scope>
    <source>
        <strain evidence="6 8">CCMP2712</strain>
    </source>
</reference>
<keyword evidence="8" id="KW-1185">Reference proteome</keyword>
<dbReference type="GO" id="GO:0005669">
    <property type="term" value="C:transcription factor TFIID complex"/>
    <property type="evidence" value="ECO:0007669"/>
    <property type="project" value="TreeGrafter"/>
</dbReference>
<dbReference type="GeneID" id="17305772"/>
<accession>L1JLH9</accession>
<evidence type="ECO:0000313" key="8">
    <source>
        <dbReference type="Proteomes" id="UP000011087"/>
    </source>
</evidence>
<dbReference type="PaxDb" id="55529-EKX49019"/>
<dbReference type="InterPro" id="IPR051431">
    <property type="entry name" value="TFIID_subunit_9"/>
</dbReference>
<comment type="similarity">
    <text evidence="2">Belongs to the TAF9 family.</text>
</comment>
<dbReference type="GO" id="GO:0046982">
    <property type="term" value="F:protein heterodimerization activity"/>
    <property type="evidence" value="ECO:0007669"/>
    <property type="project" value="InterPro"/>
</dbReference>
<gene>
    <name evidence="6" type="ORF">GUITHDRAFT_162218</name>
</gene>
<dbReference type="EMBL" id="JH992983">
    <property type="protein sequence ID" value="EKX49019.1"/>
    <property type="molecule type" value="Genomic_DNA"/>
</dbReference>
<evidence type="ECO:0000313" key="7">
    <source>
        <dbReference type="EnsemblProtists" id="EKX49019"/>
    </source>
</evidence>
<dbReference type="PANTHER" id="PTHR48068">
    <property type="entry name" value="TAF9 RNA POLYMERASE II, TATA BOX-BINDING PROTEIN (TBP)-ASSOCIATED FACTOR"/>
    <property type="match status" value="1"/>
</dbReference>
<dbReference type="Gene3D" id="1.10.20.10">
    <property type="entry name" value="Histone, subunit A"/>
    <property type="match status" value="1"/>
</dbReference>
<evidence type="ECO:0000256" key="3">
    <source>
        <dbReference type="ARBA" id="ARBA00023015"/>
    </source>
</evidence>